<evidence type="ECO:0000313" key="2">
    <source>
        <dbReference type="Proteomes" id="UP000692954"/>
    </source>
</evidence>
<sequence length="132" mass="15781">MNGNWIDLDDMYLGFLSLQFVGQYKNGKKVGKWDIKFQTEKDLYHYQLIGGGEYDNNEIRIGKWTDLVEIFKNVKETIIQVGFYKNDEKEGFWDIMKRVNDNQKFQLMGQENLNKKYFLHKILLSQQSKLKL</sequence>
<dbReference type="EMBL" id="CAJJDN010000105">
    <property type="protein sequence ID" value="CAD8114409.1"/>
    <property type="molecule type" value="Genomic_DNA"/>
</dbReference>
<organism evidence="1 2">
    <name type="scientific">Paramecium sonneborni</name>
    <dbReference type="NCBI Taxonomy" id="65129"/>
    <lineage>
        <taxon>Eukaryota</taxon>
        <taxon>Sar</taxon>
        <taxon>Alveolata</taxon>
        <taxon>Ciliophora</taxon>
        <taxon>Intramacronucleata</taxon>
        <taxon>Oligohymenophorea</taxon>
        <taxon>Peniculida</taxon>
        <taxon>Parameciidae</taxon>
        <taxon>Paramecium</taxon>
    </lineage>
</organism>
<comment type="caution">
    <text evidence="1">The sequence shown here is derived from an EMBL/GenBank/DDBJ whole genome shotgun (WGS) entry which is preliminary data.</text>
</comment>
<dbReference type="OrthoDB" id="312976at2759"/>
<protein>
    <submittedName>
        <fullName evidence="1">Uncharacterized protein</fullName>
    </submittedName>
</protein>
<dbReference type="AlphaFoldDB" id="A0A8S1QES1"/>
<proteinExistence type="predicted"/>
<accession>A0A8S1QES1</accession>
<dbReference type="PANTHER" id="PTHR33706">
    <property type="entry name" value="MORN VARIANT REPEAT PROTEIN"/>
    <property type="match status" value="1"/>
</dbReference>
<name>A0A8S1QES1_9CILI</name>
<dbReference type="Proteomes" id="UP000692954">
    <property type="component" value="Unassembled WGS sequence"/>
</dbReference>
<reference evidence="1" key="1">
    <citation type="submission" date="2021-01" db="EMBL/GenBank/DDBJ databases">
        <authorList>
            <consortium name="Genoscope - CEA"/>
            <person name="William W."/>
        </authorList>
    </citation>
    <scope>NUCLEOTIDE SEQUENCE</scope>
</reference>
<keyword evidence="2" id="KW-1185">Reference proteome</keyword>
<evidence type="ECO:0000313" key="1">
    <source>
        <dbReference type="EMBL" id="CAD8114409.1"/>
    </source>
</evidence>
<dbReference type="PANTHER" id="PTHR33706:SF1">
    <property type="entry name" value="TPR REPEAT PROTEIN"/>
    <property type="match status" value="1"/>
</dbReference>
<gene>
    <name evidence="1" type="ORF">PSON_ATCC_30995.1.T1050188</name>
</gene>